<keyword evidence="4 5" id="KW-0472">Membrane</keyword>
<feature type="domain" description="ABC transmembrane type-1" evidence="7">
    <location>
        <begin position="158"/>
        <end position="371"/>
    </location>
</feature>
<evidence type="ECO:0000313" key="8">
    <source>
        <dbReference type="EMBL" id="NYE69764.1"/>
    </source>
</evidence>
<dbReference type="RefSeq" id="WP_312878829.1">
    <property type="nucleotide sequence ID" value="NZ_JACCBU010000001.1"/>
</dbReference>
<feature type="transmembrane region" description="Helical" evidence="5">
    <location>
        <begin position="195"/>
        <end position="222"/>
    </location>
</feature>
<dbReference type="CDD" id="cd06261">
    <property type="entry name" value="TM_PBP2"/>
    <property type="match status" value="1"/>
</dbReference>
<organism evidence="8 9">
    <name type="scientific">Microlunatus parietis</name>
    <dbReference type="NCBI Taxonomy" id="682979"/>
    <lineage>
        <taxon>Bacteria</taxon>
        <taxon>Bacillati</taxon>
        <taxon>Actinomycetota</taxon>
        <taxon>Actinomycetes</taxon>
        <taxon>Propionibacteriales</taxon>
        <taxon>Propionibacteriaceae</taxon>
        <taxon>Microlunatus</taxon>
    </lineage>
</organism>
<evidence type="ECO:0000313" key="9">
    <source>
        <dbReference type="Proteomes" id="UP000569914"/>
    </source>
</evidence>
<feature type="transmembrane region" description="Helical" evidence="5">
    <location>
        <begin position="314"/>
        <end position="336"/>
    </location>
</feature>
<dbReference type="PROSITE" id="PS50928">
    <property type="entry name" value="ABC_TM1"/>
    <property type="match status" value="1"/>
</dbReference>
<dbReference type="EMBL" id="JACCBU010000001">
    <property type="protein sequence ID" value="NYE69764.1"/>
    <property type="molecule type" value="Genomic_DNA"/>
</dbReference>
<evidence type="ECO:0000256" key="5">
    <source>
        <dbReference type="RuleBase" id="RU363032"/>
    </source>
</evidence>
<dbReference type="InterPro" id="IPR000515">
    <property type="entry name" value="MetI-like"/>
</dbReference>
<keyword evidence="2 5" id="KW-0812">Transmembrane</keyword>
<evidence type="ECO:0000259" key="7">
    <source>
        <dbReference type="PROSITE" id="PS50928"/>
    </source>
</evidence>
<feature type="transmembrane region" description="Helical" evidence="5">
    <location>
        <begin position="63"/>
        <end position="84"/>
    </location>
</feature>
<dbReference type="PANTHER" id="PTHR43376:SF1">
    <property type="entry name" value="OLIGOPEPTIDE TRANSPORT SYSTEM PERMEASE PROTEIN"/>
    <property type="match status" value="1"/>
</dbReference>
<dbReference type="Proteomes" id="UP000569914">
    <property type="component" value="Unassembled WGS sequence"/>
</dbReference>
<accession>A0A7Y9L7G8</accession>
<dbReference type="PANTHER" id="PTHR43376">
    <property type="entry name" value="OLIGOPEPTIDE TRANSPORT SYSTEM PERMEASE PROTEIN"/>
    <property type="match status" value="1"/>
</dbReference>
<name>A0A7Y9L7G8_9ACTN</name>
<keyword evidence="9" id="KW-1185">Reference proteome</keyword>
<dbReference type="Gene3D" id="1.10.3720.10">
    <property type="entry name" value="MetI-like"/>
    <property type="match status" value="1"/>
</dbReference>
<dbReference type="Pfam" id="PF00528">
    <property type="entry name" value="BPD_transp_1"/>
    <property type="match status" value="1"/>
</dbReference>
<protein>
    <submittedName>
        <fullName evidence="8">Peptide/nickel transport system permease protein</fullName>
    </submittedName>
</protein>
<keyword evidence="5" id="KW-0813">Transport</keyword>
<reference evidence="8 9" key="1">
    <citation type="submission" date="2020-07" db="EMBL/GenBank/DDBJ databases">
        <title>Sequencing the genomes of 1000 actinobacteria strains.</title>
        <authorList>
            <person name="Klenk H.-P."/>
        </authorList>
    </citation>
    <scope>NUCLEOTIDE SEQUENCE [LARGE SCALE GENOMIC DNA]</scope>
    <source>
        <strain evidence="8 9">DSM 22083</strain>
    </source>
</reference>
<dbReference type="InterPro" id="IPR035906">
    <property type="entry name" value="MetI-like_sf"/>
</dbReference>
<dbReference type="GO" id="GO:0005886">
    <property type="term" value="C:plasma membrane"/>
    <property type="evidence" value="ECO:0007669"/>
    <property type="project" value="UniProtKB-SubCell"/>
</dbReference>
<evidence type="ECO:0000256" key="2">
    <source>
        <dbReference type="ARBA" id="ARBA00022692"/>
    </source>
</evidence>
<feature type="transmembrane region" description="Helical" evidence="5">
    <location>
        <begin position="242"/>
        <end position="268"/>
    </location>
</feature>
<evidence type="ECO:0000256" key="3">
    <source>
        <dbReference type="ARBA" id="ARBA00022989"/>
    </source>
</evidence>
<evidence type="ECO:0000256" key="4">
    <source>
        <dbReference type="ARBA" id="ARBA00023136"/>
    </source>
</evidence>
<evidence type="ECO:0000256" key="6">
    <source>
        <dbReference type="SAM" id="MobiDB-lite"/>
    </source>
</evidence>
<feature type="transmembrane region" description="Helical" evidence="5">
    <location>
        <begin position="356"/>
        <end position="378"/>
    </location>
</feature>
<comment type="caution">
    <text evidence="8">The sequence shown here is derived from an EMBL/GenBank/DDBJ whole genome shotgun (WGS) entry which is preliminary data.</text>
</comment>
<comment type="subcellular location">
    <subcellularLocation>
        <location evidence="5">Cell membrane</location>
        <topology evidence="5">Multi-pass membrane protein</topology>
    </subcellularLocation>
    <subcellularLocation>
        <location evidence="1">Membrane</location>
        <topology evidence="1">Multi-pass membrane protein</topology>
    </subcellularLocation>
</comment>
<feature type="transmembrane region" description="Helical" evidence="5">
    <location>
        <begin position="157"/>
        <end position="183"/>
    </location>
</feature>
<dbReference type="GO" id="GO:0055085">
    <property type="term" value="P:transmembrane transport"/>
    <property type="evidence" value="ECO:0007669"/>
    <property type="project" value="InterPro"/>
</dbReference>
<comment type="similarity">
    <text evidence="5">Belongs to the binding-protein-dependent transport system permease family.</text>
</comment>
<feature type="region of interest" description="Disordered" evidence="6">
    <location>
        <begin position="1"/>
        <end position="49"/>
    </location>
</feature>
<dbReference type="SUPFAM" id="SSF161098">
    <property type="entry name" value="MetI-like"/>
    <property type="match status" value="1"/>
</dbReference>
<keyword evidence="3 5" id="KW-1133">Transmembrane helix</keyword>
<sequence length="388" mass="42407">MHEAVNVPGDASERAAAGTPTQRRTRSDRSAPAGGAGSPGRPGASGRPVRTAAGRLRFLARRFGFYLFTFWAAVTLNFVIPRFMPNDPADSLLRSIQQQTGQPPSPETIAAVRRMFGDPTENLFQRYLDYWVSLGRFDFGVSVVNYPVPVAQLVGQALPWTVLLVGVTTVLAWVIGTAIGAYLGWKPGGRFDALFTPATTFLHAIPTFWLSLLALWVFAFQLGWFPIAGGYDPNVPYQINNVWFLLSVLQYGALPAATLIFIGFNGWLFTMRNVMVTTVSEDYVLLAQAKGLSTRRVILMYAARNALLPNVTGLALAIGGVIGGVLLTEVVFTYPGMGHLLYVATLNQDFPVMQTIFLMITITVLLANLIADSIYVLLDPRTREAASR</sequence>
<evidence type="ECO:0000256" key="1">
    <source>
        <dbReference type="ARBA" id="ARBA00004141"/>
    </source>
</evidence>
<proteinExistence type="inferred from homology"/>
<dbReference type="AlphaFoldDB" id="A0A7Y9L7G8"/>
<gene>
    <name evidence="8" type="ORF">BKA15_001093</name>
</gene>